<dbReference type="PANTHER" id="PTHR43531">
    <property type="entry name" value="PROTEIN ICFG"/>
    <property type="match status" value="1"/>
</dbReference>
<dbReference type="Pfam" id="PF02203">
    <property type="entry name" value="TarH"/>
    <property type="match status" value="1"/>
</dbReference>
<protein>
    <submittedName>
        <fullName evidence="14">Methyl-accepting chemotaxis protein</fullName>
    </submittedName>
</protein>
<evidence type="ECO:0000256" key="1">
    <source>
        <dbReference type="ARBA" id="ARBA00004651"/>
    </source>
</evidence>
<evidence type="ECO:0000256" key="9">
    <source>
        <dbReference type="ARBA" id="ARBA00029447"/>
    </source>
</evidence>
<comment type="subcellular location">
    <subcellularLocation>
        <location evidence="1">Cell membrane</location>
        <topology evidence="1">Multi-pass membrane protein</topology>
    </subcellularLocation>
</comment>
<dbReference type="PROSITE" id="PS50111">
    <property type="entry name" value="CHEMOTAXIS_TRANSDUC_2"/>
    <property type="match status" value="1"/>
</dbReference>
<proteinExistence type="inferred from homology"/>
<keyword evidence="15" id="KW-1185">Reference proteome</keyword>
<dbReference type="CDD" id="cd11386">
    <property type="entry name" value="MCP_signal"/>
    <property type="match status" value="1"/>
</dbReference>
<dbReference type="FunFam" id="1.10.287.950:FF:000001">
    <property type="entry name" value="Methyl-accepting chemotaxis sensory transducer"/>
    <property type="match status" value="1"/>
</dbReference>
<dbReference type="InterPro" id="IPR051310">
    <property type="entry name" value="MCP_chemotaxis"/>
</dbReference>
<evidence type="ECO:0000256" key="7">
    <source>
        <dbReference type="ARBA" id="ARBA00023136"/>
    </source>
</evidence>
<dbReference type="PANTHER" id="PTHR43531:SF14">
    <property type="entry name" value="METHYL-ACCEPTING CHEMOTAXIS PROTEIN I-RELATED"/>
    <property type="match status" value="1"/>
</dbReference>
<evidence type="ECO:0000256" key="10">
    <source>
        <dbReference type="PROSITE-ProRule" id="PRU00284"/>
    </source>
</evidence>
<keyword evidence="8 10" id="KW-0807">Transducer</keyword>
<dbReference type="STRING" id="863227.GCA_000373005_04924"/>
<dbReference type="RefSeq" id="WP_018443539.1">
    <property type="nucleotide sequence ID" value="NZ_KB890209.1"/>
</dbReference>
<evidence type="ECO:0000256" key="3">
    <source>
        <dbReference type="ARBA" id="ARBA00022481"/>
    </source>
</evidence>
<keyword evidence="6 11" id="KW-1133">Transmembrane helix</keyword>
<dbReference type="InterPro" id="IPR003660">
    <property type="entry name" value="HAMP_dom"/>
</dbReference>
<feature type="transmembrane region" description="Helical" evidence="11">
    <location>
        <begin position="190"/>
        <end position="208"/>
    </location>
</feature>
<dbReference type="SMART" id="SM00283">
    <property type="entry name" value="MA"/>
    <property type="match status" value="1"/>
</dbReference>
<feature type="domain" description="HAMP" evidence="13">
    <location>
        <begin position="214"/>
        <end position="266"/>
    </location>
</feature>
<reference evidence="14 15" key="1">
    <citation type="submission" date="2018-01" db="EMBL/GenBank/DDBJ databases">
        <title>Whole genome analyses suggest that Burkholderia sensu lato contains two further novel genera in the rhizoxinica-symbiotica group Mycetohabitans gen. nov., and Trinickia gen. nov.: implications for the evolution of diazotrophy and nodulation in the Burkholderiaceae.</title>
        <authorList>
            <person name="Estrada-de los Santos P."/>
            <person name="Palmer M."/>
            <person name="Chavez-Ramirez B."/>
            <person name="Beukes C."/>
            <person name="Steenkamp E.T."/>
            <person name="Hirsch A.M."/>
            <person name="Manyaka P."/>
            <person name="Maluk M."/>
            <person name="Lafos M."/>
            <person name="Crook M."/>
            <person name="Gross E."/>
            <person name="Simon M.F."/>
            <person name="Bueno dos Reis Junior F."/>
            <person name="Poole P.S."/>
            <person name="Venter S.N."/>
            <person name="James E.K."/>
        </authorList>
    </citation>
    <scope>NUCLEOTIDE SEQUENCE [LARGE SCALE GENOMIC DNA]</scope>
    <source>
        <strain evidence="14 15">JPY 581</strain>
    </source>
</reference>
<keyword evidence="2" id="KW-1003">Cell membrane</keyword>
<dbReference type="OrthoDB" id="9806477at2"/>
<dbReference type="Proteomes" id="UP000235777">
    <property type="component" value="Unassembled WGS sequence"/>
</dbReference>
<evidence type="ECO:0000256" key="2">
    <source>
        <dbReference type="ARBA" id="ARBA00022475"/>
    </source>
</evidence>
<comment type="caution">
    <text evidence="14">The sequence shown here is derived from an EMBL/GenBank/DDBJ whole genome shotgun (WGS) entry which is preliminary data.</text>
</comment>
<gene>
    <name evidence="14" type="ORF">C0Z20_20735</name>
</gene>
<keyword evidence="5 11" id="KW-0812">Transmembrane</keyword>
<evidence type="ECO:0000256" key="11">
    <source>
        <dbReference type="SAM" id="Phobius"/>
    </source>
</evidence>
<dbReference type="SMART" id="SM00304">
    <property type="entry name" value="HAMP"/>
    <property type="match status" value="1"/>
</dbReference>
<name>A0A2N7WZT3_9BURK</name>
<organism evidence="14 15">
    <name type="scientific">Trinickia symbiotica</name>
    <dbReference type="NCBI Taxonomy" id="863227"/>
    <lineage>
        <taxon>Bacteria</taxon>
        <taxon>Pseudomonadati</taxon>
        <taxon>Pseudomonadota</taxon>
        <taxon>Betaproteobacteria</taxon>
        <taxon>Burkholderiales</taxon>
        <taxon>Burkholderiaceae</taxon>
        <taxon>Trinickia</taxon>
    </lineage>
</organism>
<dbReference type="EMBL" id="PNYC01000014">
    <property type="protein sequence ID" value="PMS34831.1"/>
    <property type="molecule type" value="Genomic_DNA"/>
</dbReference>
<dbReference type="InterPro" id="IPR003122">
    <property type="entry name" value="Tar_rcpt_lig-bd"/>
</dbReference>
<dbReference type="GO" id="GO:0007165">
    <property type="term" value="P:signal transduction"/>
    <property type="evidence" value="ECO:0007669"/>
    <property type="project" value="UniProtKB-KW"/>
</dbReference>
<evidence type="ECO:0000259" key="13">
    <source>
        <dbReference type="PROSITE" id="PS50885"/>
    </source>
</evidence>
<sequence length="520" mass="55782">MRRLFTIRSGLAATIAGYTLLLMLVIAAATWCIYAANASLEAMYLDDTAALLHLKTSSERMLVLRGGFREIEQIISDGKDAKPQIARSHQLLAQSNEELDAYRRLHVPDAAERSLLDKLRASRQALIEQVFQKSLSQLDADDMIDFLTTQREAPVSLFTAYQEAIEELEAFQVARQKARFERADARFRRALWALGAAGVLALLVGLIAQRALMQAIVKPINSAVEHFNRIATGDLTGTVAIARDNEMGFLLGALKRMQEGLTTTVRQVRASTDTIVSDARAIAGGNLDLSSRTEQQAASVQEAAASVEQLTATVQQNANNARSARAYAADASQIATRGGEAMQLVVATMDEITESSTRIGGIVGVIDGIAFQTNILALNAAVEAARAGEQGRGFAVVAAEVRNLAQRSGAAAREIKALIGESTQKVAGGSKLVTEAGATMADLVRAVERLDAIMSEISLASDEQSTGIEQVNITVTQMEESMQRNAALVEEASAVAMSLEEQSCRLSEAVARFSLRNDGG</sequence>
<evidence type="ECO:0000313" key="14">
    <source>
        <dbReference type="EMBL" id="PMS34831.1"/>
    </source>
</evidence>
<dbReference type="AlphaFoldDB" id="A0A2N7WZT3"/>
<accession>A0A2N7WZT3</accession>
<dbReference type="InterPro" id="IPR004089">
    <property type="entry name" value="MCPsignal_dom"/>
</dbReference>
<keyword evidence="4" id="KW-0145">Chemotaxis</keyword>
<dbReference type="GO" id="GO:0005886">
    <property type="term" value="C:plasma membrane"/>
    <property type="evidence" value="ECO:0007669"/>
    <property type="project" value="UniProtKB-SubCell"/>
</dbReference>
<keyword evidence="7 11" id="KW-0472">Membrane</keyword>
<evidence type="ECO:0000256" key="6">
    <source>
        <dbReference type="ARBA" id="ARBA00022989"/>
    </source>
</evidence>
<dbReference type="Pfam" id="PF00015">
    <property type="entry name" value="MCPsignal"/>
    <property type="match status" value="1"/>
</dbReference>
<dbReference type="CDD" id="cd06225">
    <property type="entry name" value="HAMP"/>
    <property type="match status" value="1"/>
</dbReference>
<evidence type="ECO:0000256" key="4">
    <source>
        <dbReference type="ARBA" id="ARBA00022500"/>
    </source>
</evidence>
<evidence type="ECO:0000313" key="15">
    <source>
        <dbReference type="Proteomes" id="UP000235777"/>
    </source>
</evidence>
<dbReference type="GO" id="GO:0004888">
    <property type="term" value="F:transmembrane signaling receptor activity"/>
    <property type="evidence" value="ECO:0007669"/>
    <property type="project" value="TreeGrafter"/>
</dbReference>
<feature type="domain" description="Methyl-accepting transducer" evidence="12">
    <location>
        <begin position="271"/>
        <end position="500"/>
    </location>
</feature>
<dbReference type="SUPFAM" id="SSF58104">
    <property type="entry name" value="Methyl-accepting chemotaxis protein (MCP) signaling domain"/>
    <property type="match status" value="1"/>
</dbReference>
<comment type="similarity">
    <text evidence="9">Belongs to the methyl-accepting chemotaxis (MCP) protein family.</text>
</comment>
<dbReference type="PROSITE" id="PS50885">
    <property type="entry name" value="HAMP"/>
    <property type="match status" value="1"/>
</dbReference>
<evidence type="ECO:0000259" key="12">
    <source>
        <dbReference type="PROSITE" id="PS50111"/>
    </source>
</evidence>
<keyword evidence="3" id="KW-0488">Methylation</keyword>
<evidence type="ECO:0000256" key="5">
    <source>
        <dbReference type="ARBA" id="ARBA00022692"/>
    </source>
</evidence>
<evidence type="ECO:0000256" key="8">
    <source>
        <dbReference type="ARBA" id="ARBA00023224"/>
    </source>
</evidence>
<dbReference type="Pfam" id="PF00672">
    <property type="entry name" value="HAMP"/>
    <property type="match status" value="1"/>
</dbReference>
<dbReference type="GO" id="GO:0006935">
    <property type="term" value="P:chemotaxis"/>
    <property type="evidence" value="ECO:0007669"/>
    <property type="project" value="UniProtKB-KW"/>
</dbReference>
<dbReference type="Gene3D" id="1.10.287.950">
    <property type="entry name" value="Methyl-accepting chemotaxis protein"/>
    <property type="match status" value="1"/>
</dbReference>